<keyword evidence="2 8" id="KW-0812">Transmembrane</keyword>
<comment type="subcellular location">
    <subcellularLocation>
        <location evidence="1">Membrane</location>
        <topology evidence="1">Multi-pass membrane protein</topology>
    </subcellularLocation>
</comment>
<name>A0A5B6WY49_9ROSI</name>
<dbReference type="InterPro" id="IPR000644">
    <property type="entry name" value="CBS_dom"/>
</dbReference>
<dbReference type="FunFam" id="3.10.580.10:FF:000002">
    <property type="entry name" value="Magnesium/cobalt efflux protein CorC"/>
    <property type="match status" value="1"/>
</dbReference>
<dbReference type="InterPro" id="IPR036318">
    <property type="entry name" value="FAD-bd_PCMH-like_sf"/>
</dbReference>
<dbReference type="InterPro" id="IPR044751">
    <property type="entry name" value="Ion_transp-like_CBS"/>
</dbReference>
<keyword evidence="4 8" id="KW-1133">Transmembrane helix</keyword>
<evidence type="ECO:0000256" key="7">
    <source>
        <dbReference type="PROSITE-ProRule" id="PRU00703"/>
    </source>
</evidence>
<feature type="compositionally biased region" description="Acidic residues" evidence="9">
    <location>
        <begin position="710"/>
        <end position="721"/>
    </location>
</feature>
<dbReference type="CDD" id="cd04590">
    <property type="entry name" value="CBS_pair_CorC_HlyC_assoc"/>
    <property type="match status" value="1"/>
</dbReference>
<reference evidence="13" key="1">
    <citation type="journal article" date="2019" name="Plant Biotechnol. J.">
        <title>Genome sequencing of the Australian wild diploid species Gossypium australe highlights disease resistance and delayed gland morphogenesis.</title>
        <authorList>
            <person name="Cai Y."/>
            <person name="Cai X."/>
            <person name="Wang Q."/>
            <person name="Wang P."/>
            <person name="Zhang Y."/>
            <person name="Cai C."/>
            <person name="Xu Y."/>
            <person name="Wang K."/>
            <person name="Zhou Z."/>
            <person name="Wang C."/>
            <person name="Geng S."/>
            <person name="Li B."/>
            <person name="Dong Q."/>
            <person name="Hou Y."/>
            <person name="Wang H."/>
            <person name="Ai P."/>
            <person name="Liu Z."/>
            <person name="Yi F."/>
            <person name="Sun M."/>
            <person name="An G."/>
            <person name="Cheng J."/>
            <person name="Zhang Y."/>
            <person name="Shi Q."/>
            <person name="Xie Y."/>
            <person name="Shi X."/>
            <person name="Chang Y."/>
            <person name="Huang F."/>
            <person name="Chen Y."/>
            <person name="Hong S."/>
            <person name="Mi L."/>
            <person name="Sun Q."/>
            <person name="Zhang L."/>
            <person name="Zhou B."/>
            <person name="Peng R."/>
            <person name="Zhang X."/>
            <person name="Liu F."/>
        </authorList>
    </citation>
    <scope>NUCLEOTIDE SEQUENCE [LARGE SCALE GENOMIC DNA]</scope>
    <source>
        <strain evidence="13">cv. PA1801</strain>
    </source>
</reference>
<feature type="domain" description="CNNM transmembrane" evidence="11">
    <location>
        <begin position="140"/>
        <end position="492"/>
    </location>
</feature>
<organism evidence="12 13">
    <name type="scientific">Gossypium australe</name>
    <dbReference type="NCBI Taxonomy" id="47621"/>
    <lineage>
        <taxon>Eukaryota</taxon>
        <taxon>Viridiplantae</taxon>
        <taxon>Streptophyta</taxon>
        <taxon>Embryophyta</taxon>
        <taxon>Tracheophyta</taxon>
        <taxon>Spermatophyta</taxon>
        <taxon>Magnoliopsida</taxon>
        <taxon>eudicotyledons</taxon>
        <taxon>Gunneridae</taxon>
        <taxon>Pentapetalae</taxon>
        <taxon>rosids</taxon>
        <taxon>malvids</taxon>
        <taxon>Malvales</taxon>
        <taxon>Malvaceae</taxon>
        <taxon>Malvoideae</taxon>
        <taxon>Gossypium</taxon>
    </lineage>
</organism>
<evidence type="ECO:0000256" key="6">
    <source>
        <dbReference type="ARBA" id="ARBA00023136"/>
    </source>
</evidence>
<dbReference type="PROSITE" id="PS51846">
    <property type="entry name" value="CNNM"/>
    <property type="match status" value="1"/>
</dbReference>
<evidence type="ECO:0000256" key="2">
    <source>
        <dbReference type="ARBA" id="ARBA00022692"/>
    </source>
</evidence>
<dbReference type="Proteomes" id="UP000325315">
    <property type="component" value="Unassembled WGS sequence"/>
</dbReference>
<keyword evidence="5 7" id="KW-0129">CBS domain</keyword>
<feature type="domain" description="CBS" evidence="10">
    <location>
        <begin position="578"/>
        <end position="636"/>
    </location>
</feature>
<feature type="compositionally biased region" description="Basic and acidic residues" evidence="9">
    <location>
        <begin position="795"/>
        <end position="823"/>
    </location>
</feature>
<dbReference type="PANTHER" id="PTHR22777:SF17">
    <property type="entry name" value="UPF0053 PROTEIN SLL0260"/>
    <property type="match status" value="1"/>
</dbReference>
<dbReference type="PANTHER" id="PTHR22777">
    <property type="entry name" value="HEMOLYSIN-RELATED"/>
    <property type="match status" value="1"/>
</dbReference>
<evidence type="ECO:0000259" key="11">
    <source>
        <dbReference type="PROSITE" id="PS51846"/>
    </source>
</evidence>
<evidence type="ECO:0000256" key="9">
    <source>
        <dbReference type="SAM" id="MobiDB-lite"/>
    </source>
</evidence>
<dbReference type="Pfam" id="PF03471">
    <property type="entry name" value="CorC_HlyC"/>
    <property type="match status" value="1"/>
</dbReference>
<dbReference type="SMART" id="SM00116">
    <property type="entry name" value="CBS"/>
    <property type="match status" value="2"/>
</dbReference>
<gene>
    <name evidence="12" type="ORF">EPI10_030750</name>
</gene>
<accession>A0A5B6WY49</accession>
<evidence type="ECO:0000256" key="8">
    <source>
        <dbReference type="PROSITE-ProRule" id="PRU01193"/>
    </source>
</evidence>
<keyword evidence="3" id="KW-0677">Repeat</keyword>
<evidence type="ECO:0000256" key="4">
    <source>
        <dbReference type="ARBA" id="ARBA00022989"/>
    </source>
</evidence>
<protein>
    <submittedName>
        <fullName evidence="12">DUF21 domain-containing protein chloroplastic-like</fullName>
    </submittedName>
</protein>
<dbReference type="Gene3D" id="3.30.465.10">
    <property type="match status" value="1"/>
</dbReference>
<sequence>MEMALESSFLSQPIFISSTKSSPFKFFNRNLKFPSKFLSKIKHCPTPQFSSFPNPRVFKSFGLPKTGSSGDQTRLGLSSEENEQKLSWLRKGILGAMVCGILILGCKRVFAVEKVVNAGYVVIGKSMLLLRNAWPKASMILKVFKEQGVVLTLLLGLSAFFSMAETAITTLWPWKICELAEKESEDGVFKMLRSDVTRFLTTILIGTTASNIGATALLTDAATEIFGEVGVSAATGVMTVFKTKMNPDGSVTRYKARHYKTATDSCCSKGLEDTSNGCKVNLPKWLSEGINLYQTTSRVCNTSMRGQGVQTAQSAIWFEVSTKSVGFAIKILRRYSMENCKLASTPIAQGESSPAMKMLRRLMKQATEAWYMHCCNVNHYKAAKSVLRYIKGTLDHVVKFMRTEKVAILLLTEITPKSIAAHNPTEVARFVVRPVAWLSVTLYPIGRVATYLSMGMLKILGLKGKSEPYVTEDELKLMLRGAELSGAIEEEEQDMIENVLETKDTHVREVMTPLIDVVAIDASSTLVEFHSLWLTQEYSRVPVFEQRVDNIVGIAYAMDLLDYVAKGELLESTTVGYMAHKPAYFVPDSMSVWNLLREFRIRKVHMAVVLNEYGGTVGIVTLEDVVEEIVGEIFDENDSKEEIQKKTGYIVMRAEGIFDVDANTSIYQLSEDLNIKLPEEHQYEIVSGFVCEAFGYIPRTGESIKVVLEKEDEEDDEDSEAGSDHHDSKERHQIYKLEILAGNARKVSAVRFECINNEEFLLDAMEVTPKVPKIMKRKRSNDEDSNNGNNGEEDAFGKRQEDDLSDHYITADHNENKESPYGQ</sequence>
<feature type="region of interest" description="Disordered" evidence="9">
    <location>
        <begin position="773"/>
        <end position="823"/>
    </location>
</feature>
<keyword evidence="13" id="KW-1185">Reference proteome</keyword>
<evidence type="ECO:0000313" key="12">
    <source>
        <dbReference type="EMBL" id="KAA3486879.1"/>
    </source>
</evidence>
<dbReference type="InterPro" id="IPR046342">
    <property type="entry name" value="CBS_dom_sf"/>
</dbReference>
<keyword evidence="6 8" id="KW-0472">Membrane</keyword>
<proteinExistence type="predicted"/>
<dbReference type="OrthoDB" id="5353557at2759"/>
<evidence type="ECO:0000256" key="1">
    <source>
        <dbReference type="ARBA" id="ARBA00004141"/>
    </source>
</evidence>
<feature type="domain" description="CBS" evidence="10">
    <location>
        <begin position="511"/>
        <end position="572"/>
    </location>
</feature>
<dbReference type="InterPro" id="IPR002550">
    <property type="entry name" value="CNNM"/>
</dbReference>
<dbReference type="GO" id="GO:0016020">
    <property type="term" value="C:membrane"/>
    <property type="evidence" value="ECO:0007669"/>
    <property type="project" value="UniProtKB-SubCell"/>
</dbReference>
<dbReference type="SMART" id="SM01091">
    <property type="entry name" value="CorC_HlyC"/>
    <property type="match status" value="1"/>
</dbReference>
<dbReference type="Pfam" id="PF00571">
    <property type="entry name" value="CBS"/>
    <property type="match status" value="2"/>
</dbReference>
<dbReference type="EMBL" id="SMMG02000001">
    <property type="protein sequence ID" value="KAA3486879.1"/>
    <property type="molecule type" value="Genomic_DNA"/>
</dbReference>
<dbReference type="GO" id="GO:0050660">
    <property type="term" value="F:flavin adenine dinucleotide binding"/>
    <property type="evidence" value="ECO:0007669"/>
    <property type="project" value="InterPro"/>
</dbReference>
<dbReference type="Gene3D" id="3.10.580.10">
    <property type="entry name" value="CBS-domain"/>
    <property type="match status" value="1"/>
</dbReference>
<evidence type="ECO:0000259" key="10">
    <source>
        <dbReference type="PROSITE" id="PS51371"/>
    </source>
</evidence>
<dbReference type="SUPFAM" id="SSF56176">
    <property type="entry name" value="FAD-binding/transporter-associated domain-like"/>
    <property type="match status" value="1"/>
</dbReference>
<dbReference type="Pfam" id="PF01595">
    <property type="entry name" value="CNNM"/>
    <property type="match status" value="2"/>
</dbReference>
<feature type="region of interest" description="Disordered" evidence="9">
    <location>
        <begin position="710"/>
        <end position="730"/>
    </location>
</feature>
<evidence type="ECO:0000256" key="3">
    <source>
        <dbReference type="ARBA" id="ARBA00022737"/>
    </source>
</evidence>
<dbReference type="InterPro" id="IPR016169">
    <property type="entry name" value="FAD-bd_PCMH_sub2"/>
</dbReference>
<dbReference type="SUPFAM" id="SSF54631">
    <property type="entry name" value="CBS-domain pair"/>
    <property type="match status" value="1"/>
</dbReference>
<dbReference type="InterPro" id="IPR005170">
    <property type="entry name" value="Transptr-assoc_dom"/>
</dbReference>
<comment type="caution">
    <text evidence="12">The sequence shown here is derived from an EMBL/GenBank/DDBJ whole genome shotgun (WGS) entry which is preliminary data.</text>
</comment>
<evidence type="ECO:0000313" key="13">
    <source>
        <dbReference type="Proteomes" id="UP000325315"/>
    </source>
</evidence>
<dbReference type="PROSITE" id="PS51371">
    <property type="entry name" value="CBS"/>
    <property type="match status" value="2"/>
</dbReference>
<evidence type="ECO:0000256" key="5">
    <source>
        <dbReference type="ARBA" id="ARBA00023122"/>
    </source>
</evidence>
<dbReference type="AlphaFoldDB" id="A0A5B6WY49"/>